<keyword evidence="2" id="KW-1185">Reference proteome</keyword>
<proteinExistence type="predicted"/>
<protein>
    <submittedName>
        <fullName evidence="1">Uncharacterized protein</fullName>
    </submittedName>
</protein>
<name>A0ACC0U7P8_9AGAM</name>
<evidence type="ECO:0000313" key="2">
    <source>
        <dbReference type="Proteomes" id="UP001207468"/>
    </source>
</evidence>
<organism evidence="1 2">
    <name type="scientific">Russula earlei</name>
    <dbReference type="NCBI Taxonomy" id="71964"/>
    <lineage>
        <taxon>Eukaryota</taxon>
        <taxon>Fungi</taxon>
        <taxon>Dikarya</taxon>
        <taxon>Basidiomycota</taxon>
        <taxon>Agaricomycotina</taxon>
        <taxon>Agaricomycetes</taxon>
        <taxon>Russulales</taxon>
        <taxon>Russulaceae</taxon>
        <taxon>Russula</taxon>
    </lineage>
</organism>
<evidence type="ECO:0000313" key="1">
    <source>
        <dbReference type="EMBL" id="KAI9507204.1"/>
    </source>
</evidence>
<gene>
    <name evidence="1" type="ORF">F5148DRAFT_1285531</name>
</gene>
<sequence length="107" mass="11923">MSQTGPKDLESKIVGNVPDDEPPHGATYLGDNSESLYTIYSKIPEEDDKEMVEDWQKVADGMLIFDLRPSSLDTSAFYLEKMYQLQADPNASPSSVVQPLHRDMLSG</sequence>
<accession>A0ACC0U7P8</accession>
<dbReference type="EMBL" id="JAGFNK010000136">
    <property type="protein sequence ID" value="KAI9507204.1"/>
    <property type="molecule type" value="Genomic_DNA"/>
</dbReference>
<dbReference type="Proteomes" id="UP001207468">
    <property type="component" value="Unassembled WGS sequence"/>
</dbReference>
<reference evidence="1" key="1">
    <citation type="submission" date="2021-03" db="EMBL/GenBank/DDBJ databases">
        <title>Evolutionary priming and transition to the ectomycorrhizal habit in an iconic lineage of mushroom-forming fungi: is preadaptation a requirement?</title>
        <authorList>
            <consortium name="DOE Joint Genome Institute"/>
            <person name="Looney B.P."/>
            <person name="Miyauchi S."/>
            <person name="Morin E."/>
            <person name="Drula E."/>
            <person name="Courty P.E."/>
            <person name="Chicoki N."/>
            <person name="Fauchery L."/>
            <person name="Kohler A."/>
            <person name="Kuo A."/>
            <person name="LaButti K."/>
            <person name="Pangilinan J."/>
            <person name="Lipzen A."/>
            <person name="Riley R."/>
            <person name="Andreopoulos W."/>
            <person name="He G."/>
            <person name="Johnson J."/>
            <person name="Barry K.W."/>
            <person name="Grigoriev I.V."/>
            <person name="Nagy L."/>
            <person name="Hibbett D."/>
            <person name="Henrissat B."/>
            <person name="Matheny P.B."/>
            <person name="Labbe J."/>
            <person name="Martin A.F."/>
        </authorList>
    </citation>
    <scope>NUCLEOTIDE SEQUENCE</scope>
    <source>
        <strain evidence="1">BPL698</strain>
    </source>
</reference>
<comment type="caution">
    <text evidence="1">The sequence shown here is derived from an EMBL/GenBank/DDBJ whole genome shotgun (WGS) entry which is preliminary data.</text>
</comment>